<dbReference type="EMBL" id="SJXE01000001">
    <property type="protein sequence ID" value="TCI04509.1"/>
    <property type="molecule type" value="Genomic_DNA"/>
</dbReference>
<dbReference type="PANTHER" id="PTHR38011">
    <property type="entry name" value="DIHYDROFOLATE REDUCTASE FAMILY PROTEIN (AFU_ORTHOLOGUE AFUA_8G06820)"/>
    <property type="match status" value="1"/>
</dbReference>
<accession>A0ABY2ANN4</accession>
<evidence type="ECO:0000259" key="1">
    <source>
        <dbReference type="Pfam" id="PF01872"/>
    </source>
</evidence>
<comment type="caution">
    <text evidence="2">The sequence shown here is derived from an EMBL/GenBank/DDBJ whole genome shotgun (WGS) entry which is preliminary data.</text>
</comment>
<feature type="domain" description="Bacterial bifunctional deaminase-reductase C-terminal" evidence="1">
    <location>
        <begin position="4"/>
        <end position="159"/>
    </location>
</feature>
<dbReference type="InterPro" id="IPR002734">
    <property type="entry name" value="RibDG_C"/>
</dbReference>
<evidence type="ECO:0000313" key="3">
    <source>
        <dbReference type="Proteomes" id="UP000292554"/>
    </source>
</evidence>
<protein>
    <submittedName>
        <fullName evidence="2">Dihydrofolate reductase</fullName>
    </submittedName>
</protein>
<evidence type="ECO:0000313" key="2">
    <source>
        <dbReference type="EMBL" id="TCI04509.1"/>
    </source>
</evidence>
<organism evidence="2 3">
    <name type="scientific">Corallincola luteus</name>
    <dbReference type="NCBI Taxonomy" id="1775177"/>
    <lineage>
        <taxon>Bacteria</taxon>
        <taxon>Pseudomonadati</taxon>
        <taxon>Pseudomonadota</taxon>
        <taxon>Gammaproteobacteria</taxon>
        <taxon>Alteromonadales</taxon>
        <taxon>Psychromonadaceae</taxon>
        <taxon>Corallincola</taxon>
    </lineage>
</organism>
<dbReference type="RefSeq" id="WP_131413987.1">
    <property type="nucleotide sequence ID" value="NZ_SJXE01000001.1"/>
</dbReference>
<gene>
    <name evidence="2" type="ORF">EZV61_00585</name>
</gene>
<dbReference type="Gene3D" id="3.40.430.10">
    <property type="entry name" value="Dihydrofolate Reductase, subunit A"/>
    <property type="match status" value="1"/>
</dbReference>
<name>A0ABY2ANN4_9GAMM</name>
<proteinExistence type="predicted"/>
<dbReference type="InterPro" id="IPR024072">
    <property type="entry name" value="DHFR-like_dom_sf"/>
</dbReference>
<dbReference type="Proteomes" id="UP000292554">
    <property type="component" value="Unassembled WGS sequence"/>
</dbReference>
<dbReference type="PANTHER" id="PTHR38011:SF11">
    <property type="entry name" value="2,5-DIAMINO-6-RIBOSYLAMINO-4(3H)-PYRIMIDINONE 5'-PHOSPHATE REDUCTASE"/>
    <property type="match status" value="1"/>
</dbReference>
<reference evidence="2 3" key="1">
    <citation type="submission" date="2019-02" db="EMBL/GenBank/DDBJ databases">
        <title>Corallincola luteus sp. nov., a marine bacterium isolated from surface sediment of Bohai Sea in China.</title>
        <authorList>
            <person name="Ren Q."/>
        </authorList>
    </citation>
    <scope>NUCLEOTIDE SEQUENCE [LARGE SCALE GENOMIC DNA]</scope>
    <source>
        <strain evidence="2 3">DASS28</strain>
    </source>
</reference>
<dbReference type="Pfam" id="PF01872">
    <property type="entry name" value="RibD_C"/>
    <property type="match status" value="1"/>
</dbReference>
<sequence length="177" mass="19886">MTNTVFIATSLDGYIADKKGGLDWLDTVPNPDHQDFGFASFMENVDALVMGRHTFEVVCGFDIPWPYNKPTFVVSDTLGAIPEKFRDHAELITGTPTEIVTTLNQRGLQNLYIDGGVTIQRFLQQDLIDELIITRLPILLGDGVPMFGNLSASQQFTHISTQVFLDALVQSYYRRQR</sequence>
<dbReference type="SUPFAM" id="SSF53597">
    <property type="entry name" value="Dihydrofolate reductase-like"/>
    <property type="match status" value="1"/>
</dbReference>
<dbReference type="InterPro" id="IPR050765">
    <property type="entry name" value="Riboflavin_Biosynth_HTPR"/>
</dbReference>
<keyword evidence="3" id="KW-1185">Reference proteome</keyword>